<reference evidence="1" key="1">
    <citation type="submission" date="2006-06" db="EMBL/GenBank/DDBJ databases">
        <title>Complete sequence of chromosome of Chelativorans sp. BNC1.</title>
        <authorList>
            <consortium name="US DOE Joint Genome Institute"/>
            <person name="Copeland A."/>
            <person name="Lucas S."/>
            <person name="Lapidus A."/>
            <person name="Barry K."/>
            <person name="Detter J.C."/>
            <person name="Glavina del Rio T."/>
            <person name="Hammon N."/>
            <person name="Israni S."/>
            <person name="Dalin E."/>
            <person name="Tice H."/>
            <person name="Pitluck S."/>
            <person name="Chertkov O."/>
            <person name="Brettin T."/>
            <person name="Bruce D."/>
            <person name="Han C."/>
            <person name="Tapia R."/>
            <person name="Gilna P."/>
            <person name="Schmutz J."/>
            <person name="Larimer F."/>
            <person name="Land M."/>
            <person name="Hauser L."/>
            <person name="Kyrpides N."/>
            <person name="Mikhailova N."/>
            <person name="Richardson P."/>
        </authorList>
    </citation>
    <scope>NUCLEOTIDE SEQUENCE</scope>
    <source>
        <strain evidence="1">BNC1</strain>
    </source>
</reference>
<sequence length="119" mass="13343">MTRVVSELEFRTRLQTALRSAEYTWVGAVTGPGRSGAVAAVYASHILRVPFIPFGAKAPDHGTLLIVDTASQSGRTLRKSARRYPGSLTLAVFNEPPRVMFWYEGRKPQRYRHERRVAA</sequence>
<dbReference type="eggNOG" id="ENOG5033YHK">
    <property type="taxonomic scope" value="Bacteria"/>
</dbReference>
<accession>Q11LW8</accession>
<proteinExistence type="predicted"/>
<protein>
    <submittedName>
        <fullName evidence="1">Uncharacterized protein</fullName>
    </submittedName>
</protein>
<dbReference type="AlphaFoldDB" id="Q11LW8"/>
<dbReference type="EMBL" id="CP000390">
    <property type="protein sequence ID" value="ABG61607.1"/>
    <property type="molecule type" value="Genomic_DNA"/>
</dbReference>
<name>Q11LW8_CHESB</name>
<gene>
    <name evidence="1" type="ordered locus">Meso_0202</name>
</gene>
<dbReference type="STRING" id="266779.Meso_0202"/>
<dbReference type="HOGENOM" id="CLU_2057172_0_0_5"/>
<evidence type="ECO:0000313" key="1">
    <source>
        <dbReference type="EMBL" id="ABG61607.1"/>
    </source>
</evidence>
<dbReference type="KEGG" id="mes:Meso_0202"/>
<organism evidence="1">
    <name type="scientific">Chelativorans sp. (strain BNC1)</name>
    <dbReference type="NCBI Taxonomy" id="266779"/>
    <lineage>
        <taxon>Bacteria</taxon>
        <taxon>Pseudomonadati</taxon>
        <taxon>Pseudomonadota</taxon>
        <taxon>Alphaproteobacteria</taxon>
        <taxon>Hyphomicrobiales</taxon>
        <taxon>Phyllobacteriaceae</taxon>
        <taxon>Chelativorans</taxon>
    </lineage>
</organism>